<dbReference type="RefSeq" id="WP_184581362.1">
    <property type="nucleotide sequence ID" value="NZ_JACHJT010000001.1"/>
</dbReference>
<gene>
    <name evidence="1" type="ORF">F4561_004627</name>
</gene>
<dbReference type="Gene3D" id="3.40.30.10">
    <property type="entry name" value="Glutaredoxin"/>
    <property type="match status" value="1"/>
</dbReference>
<evidence type="ECO:0008006" key="3">
    <source>
        <dbReference type="Google" id="ProtNLM"/>
    </source>
</evidence>
<dbReference type="EMBL" id="JACHJT010000001">
    <property type="protein sequence ID" value="MBB4933807.1"/>
    <property type="molecule type" value="Genomic_DNA"/>
</dbReference>
<comment type="caution">
    <text evidence="1">The sequence shown here is derived from an EMBL/GenBank/DDBJ whole genome shotgun (WGS) entry which is preliminary data.</text>
</comment>
<dbReference type="SUPFAM" id="SSF52833">
    <property type="entry name" value="Thioredoxin-like"/>
    <property type="match status" value="1"/>
</dbReference>
<keyword evidence="2" id="KW-1185">Reference proteome</keyword>
<dbReference type="InterPro" id="IPR053977">
    <property type="entry name" value="Rv2466c-like"/>
</dbReference>
<protein>
    <recommendedName>
        <fullName evidence="3">DSBA-like thioredoxin domain-containing protein</fullName>
    </recommendedName>
</protein>
<sequence length="205" mass="22301">MEPPGTVDFWFDPSCPYTFVASLWLREVATVRPIEVGWHVMSLSVLNEGRGDDPEGDPEGYLWVPARICAAVQQEHGHAALGRFYAELWRDEEGEGHGDWLGDFHTALDRTGLPRELAEAGSTSDYDETLRASHAEGTALVGTHVGTPIVAADRHSERPVAFFGPVLSRVPRGEEAGRLWDGALLVAATTGFHEMKGPAPAAPVY</sequence>
<dbReference type="AlphaFoldDB" id="A0A7W7W470"/>
<organism evidence="1 2">
    <name type="scientific">Lipingzhangella halophila</name>
    <dbReference type="NCBI Taxonomy" id="1783352"/>
    <lineage>
        <taxon>Bacteria</taxon>
        <taxon>Bacillati</taxon>
        <taxon>Actinomycetota</taxon>
        <taxon>Actinomycetes</taxon>
        <taxon>Streptosporangiales</taxon>
        <taxon>Nocardiopsidaceae</taxon>
        <taxon>Lipingzhangella</taxon>
    </lineage>
</organism>
<dbReference type="Pfam" id="PF22234">
    <property type="entry name" value="Rv2466c-like"/>
    <property type="match status" value="1"/>
</dbReference>
<dbReference type="Proteomes" id="UP000523007">
    <property type="component" value="Unassembled WGS sequence"/>
</dbReference>
<accession>A0A7W7W470</accession>
<reference evidence="1 2" key="1">
    <citation type="submission" date="2020-08" db="EMBL/GenBank/DDBJ databases">
        <title>Sequencing the genomes of 1000 actinobacteria strains.</title>
        <authorList>
            <person name="Klenk H.-P."/>
        </authorList>
    </citation>
    <scope>NUCLEOTIDE SEQUENCE [LARGE SCALE GENOMIC DNA]</scope>
    <source>
        <strain evidence="1 2">DSM 102030</strain>
    </source>
</reference>
<proteinExistence type="predicted"/>
<evidence type="ECO:0000313" key="1">
    <source>
        <dbReference type="EMBL" id="MBB4933807.1"/>
    </source>
</evidence>
<dbReference type="InterPro" id="IPR036249">
    <property type="entry name" value="Thioredoxin-like_sf"/>
</dbReference>
<name>A0A7W7W470_9ACTN</name>
<evidence type="ECO:0000313" key="2">
    <source>
        <dbReference type="Proteomes" id="UP000523007"/>
    </source>
</evidence>